<dbReference type="PROSITE" id="PS51372">
    <property type="entry name" value="PRD_2"/>
    <property type="match status" value="1"/>
</dbReference>
<dbReference type="Gene3D" id="1.10.10.10">
    <property type="entry name" value="Winged helix-like DNA-binding domain superfamily/Winged helix DNA-binding domain"/>
    <property type="match status" value="1"/>
</dbReference>
<evidence type="ECO:0000256" key="2">
    <source>
        <dbReference type="ARBA" id="ARBA00022737"/>
    </source>
</evidence>
<evidence type="ECO:0000313" key="9">
    <source>
        <dbReference type="EMBL" id="RGS44917.1"/>
    </source>
</evidence>
<name>A0A412IXV0_9FIRM</name>
<evidence type="ECO:0000256" key="3">
    <source>
        <dbReference type="ARBA" id="ARBA00023015"/>
    </source>
</evidence>
<keyword evidence="3" id="KW-0805">Transcription regulation</keyword>
<dbReference type="InterPro" id="IPR050661">
    <property type="entry name" value="BglG_antiterminators"/>
</dbReference>
<evidence type="ECO:0000259" key="6">
    <source>
        <dbReference type="PROSITE" id="PS51094"/>
    </source>
</evidence>
<dbReference type="PANTHER" id="PTHR30185">
    <property type="entry name" value="CRYPTIC BETA-GLUCOSIDE BGL OPERON ANTITERMINATOR"/>
    <property type="match status" value="1"/>
</dbReference>
<dbReference type="SUPFAM" id="SSF46785">
    <property type="entry name" value="Winged helix' DNA-binding domain"/>
    <property type="match status" value="1"/>
</dbReference>
<dbReference type="SUPFAM" id="SSF55804">
    <property type="entry name" value="Phoshotransferase/anion transport protein"/>
    <property type="match status" value="1"/>
</dbReference>
<dbReference type="InterPro" id="IPR013196">
    <property type="entry name" value="HTH_11"/>
</dbReference>
<keyword evidence="4" id="KW-0010">Activator</keyword>
<dbReference type="GO" id="GO:0008982">
    <property type="term" value="F:protein-N(PI)-phosphohistidine-sugar phosphotransferase activity"/>
    <property type="evidence" value="ECO:0007669"/>
    <property type="project" value="InterPro"/>
</dbReference>
<proteinExistence type="predicted"/>
<evidence type="ECO:0000256" key="1">
    <source>
        <dbReference type="ARBA" id="ARBA00022679"/>
    </source>
</evidence>
<evidence type="ECO:0000256" key="5">
    <source>
        <dbReference type="ARBA" id="ARBA00023163"/>
    </source>
</evidence>
<dbReference type="GO" id="GO:0009401">
    <property type="term" value="P:phosphoenolpyruvate-dependent sugar phosphotransferase system"/>
    <property type="evidence" value="ECO:0007669"/>
    <property type="project" value="InterPro"/>
</dbReference>
<keyword evidence="5" id="KW-0804">Transcription</keyword>
<dbReference type="Gene3D" id="3.40.50.2300">
    <property type="match status" value="1"/>
</dbReference>
<dbReference type="CDD" id="cd00211">
    <property type="entry name" value="PTS_IIA_fru"/>
    <property type="match status" value="1"/>
</dbReference>
<dbReference type="InterPro" id="IPR036388">
    <property type="entry name" value="WH-like_DNA-bd_sf"/>
</dbReference>
<feature type="domain" description="PTS EIIA type-2" evidence="6">
    <location>
        <begin position="507"/>
        <end position="644"/>
    </location>
</feature>
<evidence type="ECO:0000256" key="4">
    <source>
        <dbReference type="ARBA" id="ARBA00023159"/>
    </source>
</evidence>
<dbReference type="Pfam" id="PF00359">
    <property type="entry name" value="PTS_EIIA_2"/>
    <property type="match status" value="1"/>
</dbReference>
<reference evidence="9 10" key="1">
    <citation type="submission" date="2018-08" db="EMBL/GenBank/DDBJ databases">
        <title>A genome reference for cultivated species of the human gut microbiota.</title>
        <authorList>
            <person name="Zou Y."/>
            <person name="Xue W."/>
            <person name="Luo G."/>
        </authorList>
    </citation>
    <scope>NUCLEOTIDE SEQUENCE [LARGE SCALE GENOMIC DNA]</scope>
    <source>
        <strain evidence="9 10">AF22-10AC</strain>
    </source>
</reference>
<dbReference type="InterPro" id="IPR036095">
    <property type="entry name" value="PTS_EIIB-like_sf"/>
</dbReference>
<keyword evidence="1" id="KW-0808">Transferase</keyword>
<comment type="caution">
    <text evidence="9">The sequence shown here is derived from an EMBL/GenBank/DDBJ whole genome shotgun (WGS) entry which is preliminary data.</text>
</comment>
<accession>A0A412IXV0</accession>
<feature type="domain" description="PTS EIIB type-2" evidence="7">
    <location>
        <begin position="398"/>
        <end position="488"/>
    </location>
</feature>
<dbReference type="Gene3D" id="1.10.1790.10">
    <property type="entry name" value="PRD domain"/>
    <property type="match status" value="2"/>
</dbReference>
<dbReference type="PROSITE" id="PS51094">
    <property type="entry name" value="PTS_EIIA_TYPE_2"/>
    <property type="match status" value="1"/>
</dbReference>
<dbReference type="Pfam" id="PF08279">
    <property type="entry name" value="HTH_11"/>
    <property type="match status" value="1"/>
</dbReference>
<keyword evidence="2" id="KW-0677">Repeat</keyword>
<dbReference type="AlphaFoldDB" id="A0A412IXV0"/>
<organism evidence="9 10">
    <name type="scientific">Holdemanella biformis</name>
    <dbReference type="NCBI Taxonomy" id="1735"/>
    <lineage>
        <taxon>Bacteria</taxon>
        <taxon>Bacillati</taxon>
        <taxon>Bacillota</taxon>
        <taxon>Erysipelotrichia</taxon>
        <taxon>Erysipelotrichales</taxon>
        <taxon>Erysipelotrichaceae</taxon>
        <taxon>Holdemanella</taxon>
    </lineage>
</organism>
<dbReference type="InterPro" id="IPR036634">
    <property type="entry name" value="PRD_sf"/>
</dbReference>
<dbReference type="InterPro" id="IPR007737">
    <property type="entry name" value="Mga_HTH"/>
</dbReference>
<dbReference type="InterPro" id="IPR036390">
    <property type="entry name" value="WH_DNA-bd_sf"/>
</dbReference>
<dbReference type="EMBL" id="QRVM01000050">
    <property type="protein sequence ID" value="RGS44917.1"/>
    <property type="molecule type" value="Genomic_DNA"/>
</dbReference>
<feature type="domain" description="PRD" evidence="8">
    <location>
        <begin position="290"/>
        <end position="397"/>
    </location>
</feature>
<dbReference type="InterPro" id="IPR011608">
    <property type="entry name" value="PRD"/>
</dbReference>
<dbReference type="Gene3D" id="3.40.930.10">
    <property type="entry name" value="Mannitol-specific EII, Chain A"/>
    <property type="match status" value="1"/>
</dbReference>
<dbReference type="RefSeq" id="WP_118320427.1">
    <property type="nucleotide sequence ID" value="NZ_CATXNH010000005.1"/>
</dbReference>
<dbReference type="PROSITE" id="PS51099">
    <property type="entry name" value="PTS_EIIB_TYPE_2"/>
    <property type="match status" value="1"/>
</dbReference>
<dbReference type="InterPro" id="IPR016152">
    <property type="entry name" value="PTrfase/Anion_transptr"/>
</dbReference>
<dbReference type="InterPro" id="IPR013011">
    <property type="entry name" value="PTS_EIIB_2"/>
</dbReference>
<dbReference type="Pfam" id="PF00874">
    <property type="entry name" value="PRD"/>
    <property type="match status" value="1"/>
</dbReference>
<evidence type="ECO:0000259" key="7">
    <source>
        <dbReference type="PROSITE" id="PS51099"/>
    </source>
</evidence>
<dbReference type="SUPFAM" id="SSF52794">
    <property type="entry name" value="PTS system IIB component-like"/>
    <property type="match status" value="1"/>
</dbReference>
<sequence>MNSRQISVFNYLLEQNNYVTAKTISKEFNVTPKTIYIDINTLQKELAEYGLIVDKKTNCGILLVGTDEAKEKARSVINFSNDDSDDKGLDVESRRKQLFVDLVLFGNSLSLQKTAEHYYVSKSSILNDLEFLRKEFLRKYHVNIETDFDKKISLMGTEENIQLAIINAFISTIFKKEKEQAYLIFDKKLNLVISDMLDNSEIIDLNGFADYYRQALKITLFIFATRIENGFHIKEDEYYFLDDLDFMKNYPIAKSISDYFEEQLNIKCTSEDKMVLAKYLASYRIKSFKTNESDYKEVVDRIINSLEEIENICIKNREELTNQLLLHIPPMVLRLKNGIKIENPLLDEVKSRYLHLFTLSWYVLSTIETEYNISLTEDEISFIVIYFQMAINKSSNSHKILVVCPYGIVSSKYVVSQLKNVLPKYDDIQACGYEDLKNKKLDNLDLIVSTSSQKIDTSVPVVHVSPMLDSVDCAKIFDAYSKYVFLASSKIRRIFDQNNINIPLLSRYINKDNVFFKMDFHTKEDCLDFMIKKLEKDGVVKKGFRKSVYKRESIGSTVLENGIAIPHGMPAEVNKIGLVILTLKRPIKWSNNWVDMIFLMAVPEDKTNEFESMILELYGMISNIEVVEELKKFTSIDEFLLIIK</sequence>
<dbReference type="SUPFAM" id="SSF63520">
    <property type="entry name" value="PTS-regulatory domain, PRD"/>
    <property type="match status" value="2"/>
</dbReference>
<dbReference type="PANTHER" id="PTHR30185:SF18">
    <property type="entry name" value="TRANSCRIPTIONAL REGULATOR MTLR"/>
    <property type="match status" value="1"/>
</dbReference>
<gene>
    <name evidence="9" type="ORF">DWX92_09445</name>
</gene>
<dbReference type="Proteomes" id="UP000285274">
    <property type="component" value="Unassembled WGS sequence"/>
</dbReference>
<evidence type="ECO:0000259" key="8">
    <source>
        <dbReference type="PROSITE" id="PS51372"/>
    </source>
</evidence>
<dbReference type="GO" id="GO:0006355">
    <property type="term" value="P:regulation of DNA-templated transcription"/>
    <property type="evidence" value="ECO:0007669"/>
    <property type="project" value="InterPro"/>
</dbReference>
<dbReference type="InterPro" id="IPR002178">
    <property type="entry name" value="PTS_EIIA_type-2_dom"/>
</dbReference>
<dbReference type="Pfam" id="PF05043">
    <property type="entry name" value="Mga"/>
    <property type="match status" value="1"/>
</dbReference>
<evidence type="ECO:0000313" key="10">
    <source>
        <dbReference type="Proteomes" id="UP000285274"/>
    </source>
</evidence>
<dbReference type="CDD" id="cd05568">
    <property type="entry name" value="PTS_IIB_bgl_like"/>
    <property type="match status" value="1"/>
</dbReference>
<protein>
    <submittedName>
        <fullName evidence="9">Transcription antiterminator</fullName>
    </submittedName>
</protein>